<evidence type="ECO:0000313" key="1">
    <source>
        <dbReference type="EMBL" id="EFH55900.1"/>
    </source>
</evidence>
<sequence>MSRAGSVGKETRTVHCSTCGVMMRQSSIYPNDDPHERKTDIADISLVKEAIFHAMDSITNEKVPRNILLVSNDKDFKCTLEALKLRGFTVMAAIEAKTPNHMYADICGNGTWCWKEMEKGAASDQSRLPYFLPSASPGA</sequence>
<dbReference type="AlphaFoldDB" id="D7LJA8"/>
<reference evidence="2" key="1">
    <citation type="journal article" date="2011" name="Nat. Genet.">
        <title>The Arabidopsis lyrata genome sequence and the basis of rapid genome size change.</title>
        <authorList>
            <person name="Hu T.T."/>
            <person name="Pattyn P."/>
            <person name="Bakker E.G."/>
            <person name="Cao J."/>
            <person name="Cheng J.-F."/>
            <person name="Clark R.M."/>
            <person name="Fahlgren N."/>
            <person name="Fawcett J.A."/>
            <person name="Grimwood J."/>
            <person name="Gundlach H."/>
            <person name="Haberer G."/>
            <person name="Hollister J.D."/>
            <person name="Ossowski S."/>
            <person name="Ottilar R.P."/>
            <person name="Salamov A.A."/>
            <person name="Schneeberger K."/>
            <person name="Spannagl M."/>
            <person name="Wang X."/>
            <person name="Yang L."/>
            <person name="Nasrallah M.E."/>
            <person name="Bergelson J."/>
            <person name="Carrington J.C."/>
            <person name="Gaut B.S."/>
            <person name="Schmutz J."/>
            <person name="Mayer K.F.X."/>
            <person name="Van de Peer Y."/>
            <person name="Grigoriev I.V."/>
            <person name="Nordborg M."/>
            <person name="Weigel D."/>
            <person name="Guo Y.-L."/>
        </authorList>
    </citation>
    <scope>NUCLEOTIDE SEQUENCE [LARGE SCALE GENOMIC DNA]</scope>
    <source>
        <strain evidence="2">cv. MN47</strain>
    </source>
</reference>
<keyword evidence="2" id="KW-1185">Reference proteome</keyword>
<dbReference type="Gramene" id="scaffold_402332.1">
    <property type="protein sequence ID" value="scaffold_402332.1"/>
    <property type="gene ID" value="scaffold_402332.1"/>
</dbReference>
<proteinExistence type="predicted"/>
<protein>
    <submittedName>
        <fullName evidence="1">Predicted protein</fullName>
    </submittedName>
</protein>
<dbReference type="EMBL" id="GL348716">
    <property type="protein sequence ID" value="EFH55900.1"/>
    <property type="molecule type" value="Genomic_DNA"/>
</dbReference>
<organism evidence="2">
    <name type="scientific">Arabidopsis lyrata subsp. lyrata</name>
    <name type="common">Lyre-leaved rock-cress</name>
    <dbReference type="NCBI Taxonomy" id="81972"/>
    <lineage>
        <taxon>Eukaryota</taxon>
        <taxon>Viridiplantae</taxon>
        <taxon>Streptophyta</taxon>
        <taxon>Embryophyta</taxon>
        <taxon>Tracheophyta</taxon>
        <taxon>Spermatophyta</taxon>
        <taxon>Magnoliopsida</taxon>
        <taxon>eudicotyledons</taxon>
        <taxon>Gunneridae</taxon>
        <taxon>Pentapetalae</taxon>
        <taxon>rosids</taxon>
        <taxon>malvids</taxon>
        <taxon>Brassicales</taxon>
        <taxon>Brassicaceae</taxon>
        <taxon>Camelineae</taxon>
        <taxon>Arabidopsis</taxon>
    </lineage>
</organism>
<dbReference type="Proteomes" id="UP000008694">
    <property type="component" value="Unassembled WGS sequence"/>
</dbReference>
<gene>
    <name evidence="1" type="ORF">ARALYDRAFT_902831</name>
</gene>
<dbReference type="HOGENOM" id="CLU_1847841_0_0_1"/>
<name>D7LJA8_ARALL</name>
<accession>D7LJA8</accession>
<evidence type="ECO:0000313" key="2">
    <source>
        <dbReference type="Proteomes" id="UP000008694"/>
    </source>
</evidence>